<accession>G0NC83</accession>
<dbReference type="OrthoDB" id="5855627at2759"/>
<evidence type="ECO:0000313" key="1">
    <source>
        <dbReference type="EMBL" id="EGT57394.1"/>
    </source>
</evidence>
<dbReference type="AlphaFoldDB" id="G0NC83"/>
<gene>
    <name evidence="1" type="ORF">CAEBREN_14527</name>
</gene>
<protein>
    <submittedName>
        <fullName evidence="1">Uncharacterized protein</fullName>
    </submittedName>
</protein>
<organism evidence="2">
    <name type="scientific">Caenorhabditis brenneri</name>
    <name type="common">Nematode worm</name>
    <dbReference type="NCBI Taxonomy" id="135651"/>
    <lineage>
        <taxon>Eukaryota</taxon>
        <taxon>Metazoa</taxon>
        <taxon>Ecdysozoa</taxon>
        <taxon>Nematoda</taxon>
        <taxon>Chromadorea</taxon>
        <taxon>Rhabditida</taxon>
        <taxon>Rhabditina</taxon>
        <taxon>Rhabditomorpha</taxon>
        <taxon>Rhabditoidea</taxon>
        <taxon>Rhabditidae</taxon>
        <taxon>Peloderinae</taxon>
        <taxon>Caenorhabditis</taxon>
    </lineage>
</organism>
<sequence>MAWQVQGACLTYNFDSMPVVSQTDSTNGSIVAFKVDTKNGQCGVNPLDGQNATGSLYITSGLYPKWIYYTISPVGNTWKMSYSVNSSCTGTLYYHQRSDGTGLYVYSSYRALLLNRTGSESTYVRVDGKRTENCQTTPTTSDCMSVNGFSFVGPAPESFDSFDWVTDSSAQETPDDNCIVIVWNGNNPIKMDVRA</sequence>
<dbReference type="OMA" id="CESADNA"/>
<dbReference type="EMBL" id="GL379861">
    <property type="protein sequence ID" value="EGT57394.1"/>
    <property type="molecule type" value="Genomic_DNA"/>
</dbReference>
<reference evidence="2" key="1">
    <citation type="submission" date="2011-07" db="EMBL/GenBank/DDBJ databases">
        <authorList>
            <consortium name="Caenorhabditis brenneri Sequencing and Analysis Consortium"/>
            <person name="Wilson R.K."/>
        </authorList>
    </citation>
    <scope>NUCLEOTIDE SEQUENCE [LARGE SCALE GENOMIC DNA]</scope>
    <source>
        <strain evidence="2">PB2801</strain>
    </source>
</reference>
<dbReference type="InParanoid" id="G0NC83"/>
<dbReference type="PANTHER" id="PTHR47629">
    <property type="entry name" value="C-TYPE LECTIN-RELATED"/>
    <property type="match status" value="1"/>
</dbReference>
<keyword evidence="2" id="KW-1185">Reference proteome</keyword>
<name>G0NC83_CAEBE</name>
<evidence type="ECO:0000313" key="2">
    <source>
        <dbReference type="Proteomes" id="UP000008068"/>
    </source>
</evidence>
<proteinExistence type="predicted"/>
<dbReference type="PANTHER" id="PTHR47629:SF1">
    <property type="entry name" value="C-TYPE LECTIN DOMAIN-CONTAINING PROTEIN-RELATED"/>
    <property type="match status" value="1"/>
</dbReference>
<dbReference type="Proteomes" id="UP000008068">
    <property type="component" value="Unassembled WGS sequence"/>
</dbReference>
<dbReference type="HOGENOM" id="CLU_045736_1_0_1"/>
<dbReference type="eggNOG" id="ENOG502TKKE">
    <property type="taxonomic scope" value="Eukaryota"/>
</dbReference>